<dbReference type="EMBL" id="SMOG01000002">
    <property type="protein sequence ID" value="TDF74143.1"/>
    <property type="molecule type" value="Genomic_DNA"/>
</dbReference>
<name>A0AC61QKF5_9BACT</name>
<comment type="caution">
    <text evidence="1">The sequence shown here is derived from an EMBL/GenBank/DDBJ whole genome shotgun (WGS) entry which is preliminary data.</text>
</comment>
<evidence type="ECO:0000313" key="1">
    <source>
        <dbReference type="EMBL" id="TDF74143.1"/>
    </source>
</evidence>
<gene>
    <name evidence="1" type="ORF">E0946_01580</name>
</gene>
<sequence>MMNSIPHLADLKLSLIVAIDRNGLIGYQNHIPWRIPEDLAYFREKTLNHTVIMGKNTWMSLGSTLDQRVNIILTHDHNFYVPGAIVCHSVSECLEHCRPEDEVFVIGGSQIFKLFLTLISKMYVTRIDAEFEGDTWFPEINWEEWELIFFEQKKSKTGYMLTFSEYVRKNGNWKPELPEE</sequence>
<organism evidence="1 2">
    <name type="scientific">Candidatus Syntrophosphaera thermopropionivorans</name>
    <dbReference type="NCBI Taxonomy" id="2593015"/>
    <lineage>
        <taxon>Bacteria</taxon>
        <taxon>Pseudomonadati</taxon>
        <taxon>Candidatus Cloacimonadota</taxon>
        <taxon>Candidatus Cloacimonadia</taxon>
        <taxon>Candidatus Cloacimonadales</taxon>
        <taxon>Candidatus Cloacimonadaceae</taxon>
        <taxon>Candidatus Syntrophosphaera</taxon>
    </lineage>
</organism>
<reference evidence="1" key="1">
    <citation type="submission" date="2019-03" db="EMBL/GenBank/DDBJ databases">
        <title>Candidatus Syntrophosphaera thermopropionivorans: a novel player in syntrophic propionate oxidation during anaerobic digestion.</title>
        <authorList>
            <person name="Dyksma S."/>
        </authorList>
    </citation>
    <scope>NUCLEOTIDE SEQUENCE</scope>
    <source>
        <strain evidence="1">W5</strain>
    </source>
</reference>
<accession>A0AC61QKF5</accession>
<dbReference type="Proteomes" id="UP000294588">
    <property type="component" value="Unassembled WGS sequence"/>
</dbReference>
<proteinExistence type="predicted"/>
<protein>
    <submittedName>
        <fullName evidence="1">Dihydrofolate reductase</fullName>
    </submittedName>
</protein>
<keyword evidence="2" id="KW-1185">Reference proteome</keyword>
<evidence type="ECO:0000313" key="2">
    <source>
        <dbReference type="Proteomes" id="UP000294588"/>
    </source>
</evidence>